<evidence type="ECO:0000259" key="11">
    <source>
        <dbReference type="PROSITE" id="PS50234"/>
    </source>
</evidence>
<keyword evidence="13" id="KW-1185">Reference proteome</keyword>
<dbReference type="Proteomes" id="UP000193642">
    <property type="component" value="Unassembled WGS sequence"/>
</dbReference>
<feature type="compositionally biased region" description="Acidic residues" evidence="10">
    <location>
        <begin position="5094"/>
        <end position="5112"/>
    </location>
</feature>
<feature type="compositionally biased region" description="Basic and acidic residues" evidence="10">
    <location>
        <begin position="4972"/>
        <end position="5015"/>
    </location>
</feature>
<comment type="subcellular location">
    <subcellularLocation>
        <location evidence="1">Nucleus</location>
        <location evidence="1">Nucleolus</location>
    </subcellularLocation>
    <subcellularLocation>
        <location evidence="2">Nucleus</location>
        <location evidence="2">Nucleoplasm</location>
    </subcellularLocation>
</comment>
<dbReference type="Gene3D" id="3.40.50.300">
    <property type="entry name" value="P-loop containing nucleotide triphosphate hydrolases"/>
    <property type="match status" value="6"/>
</dbReference>
<keyword evidence="6 9" id="KW-0067">ATP-binding</keyword>
<feature type="compositionally biased region" description="Acidic residues" evidence="10">
    <location>
        <begin position="4872"/>
        <end position="4885"/>
    </location>
</feature>
<feature type="compositionally biased region" description="Basic and acidic residues" evidence="10">
    <location>
        <begin position="5023"/>
        <end position="5044"/>
    </location>
</feature>
<dbReference type="InterPro" id="IPR012099">
    <property type="entry name" value="Midasin"/>
</dbReference>
<dbReference type="InterPro" id="IPR025662">
    <property type="entry name" value="Sigma_54_int_dom_ATP-bd_1"/>
</dbReference>
<comment type="similarity">
    <text evidence="3 9">Belongs to the midasin family.</text>
</comment>
<dbReference type="GO" id="GO:0005524">
    <property type="term" value="F:ATP binding"/>
    <property type="evidence" value="ECO:0007669"/>
    <property type="project" value="UniProtKB-KW"/>
</dbReference>
<feature type="compositionally biased region" description="Basic and acidic residues" evidence="10">
    <location>
        <begin position="4764"/>
        <end position="4774"/>
    </location>
</feature>
<evidence type="ECO:0000256" key="5">
    <source>
        <dbReference type="ARBA" id="ARBA00022741"/>
    </source>
</evidence>
<dbReference type="GO" id="GO:0005654">
    <property type="term" value="C:nucleoplasm"/>
    <property type="evidence" value="ECO:0007669"/>
    <property type="project" value="UniProtKB-SubCell"/>
</dbReference>
<evidence type="ECO:0000256" key="4">
    <source>
        <dbReference type="ARBA" id="ARBA00017143"/>
    </source>
</evidence>
<feature type="compositionally biased region" description="Basic and acidic residues" evidence="10">
    <location>
        <begin position="5121"/>
        <end position="5133"/>
    </location>
</feature>
<feature type="compositionally biased region" description="Acidic residues" evidence="10">
    <location>
        <begin position="5045"/>
        <end position="5064"/>
    </location>
</feature>
<feature type="compositionally biased region" description="Acidic residues" evidence="10">
    <location>
        <begin position="4641"/>
        <end position="4677"/>
    </location>
</feature>
<evidence type="ECO:0000256" key="2">
    <source>
        <dbReference type="ARBA" id="ARBA00004642"/>
    </source>
</evidence>
<dbReference type="InterPro" id="IPR027417">
    <property type="entry name" value="P-loop_NTPase"/>
</dbReference>
<feature type="compositionally biased region" description="Acidic residues" evidence="10">
    <location>
        <begin position="4843"/>
        <end position="4864"/>
    </location>
</feature>
<sequence length="5506" mass="617606">MDTSAGPSANALHSSISQKGIMANDESQLSSSFESAVYSSQLTELCNDPLFPCFASALTATPLGSKTQKVLPSVALSSLSQLLLRPCLTLGIAKIHRPLLLDLVSRWLALPSSATSSSSTELALVCPCCGEASVEAGFSASPKHDREGMLVDRDVSTVSSSYQLLEHFLLAFSRLIPVSPQIFVIATACFEKLALSPIDMFRRIHGYAPNSPKLLNIAQSLYILTHTTHVSTFTAMWDFAPLFELLHVEYESMSHVVIAYLAHTMANVLGMTDEERTAILSKFLTSETILNDSRICMLSFLEEEQIQLNRAEMFRPLPSNNGTIICNITALDLSPFVVDVAGILLPKPNLLDASSSQPKQKLVWTETTRRNLNRIAVSVSIGAPVLVTGAAGVGKTSLVEEVARMVGQKDLLKIHLGDQTDSKILLGTYVCQNEPGSFRWQPGILTTAVMQGRWVLIEDLDLAPLEVVSVLIPLLETGHLFIPARGEKVRARQGFQLFATQTVSSNASKFGISSRGGSGGSGEMGAALWNRIAVDALPTTEMVQVVSALFPNLGAVFSPLIVKTFEGLVTMFRSALGVNRVVSFRDVIKWCYRLDRLHASVFVEDAMKMGENFEGSIESVSLQARECLFREAVECFTMMLMDRKIRDRAMSIVADILVIPPTRLEFYSDHYLPVLSVAEKGSSKKGINTVAKVTVGRTSLSFTKTPAKTFETASTFANTTLSLRLLEKLAVCVSMQESVLLTGETGTGKTTIIQQLASMCGKSLTVINMSQQSDSTDLLGGFKPVEATMIAMPMLERFEALFSRTFSATANAAFLESVRSAFIKKKWDVLKLGFGNSVRMADKVLGLQKSQDGEPQAKKSKKLQSDPSLVADWEEFSTMVKSFSAQLDHLKNSFLFSFVEGTLVKAITRGDWILLDEVNLASAETLESLSGILQSSTGSILLLERGDTEPVKRHPDFRLFACMNPANDAGKRDLPPGLLSRFTEMWVDSPDTVPQDLALIINRHLHSCLPPPTQGGNAMVSYISEFHTSVKAAAESGFLVDGSGHKVCINLRTLTRALGFASACTPKYGLQRSVYEGCQMTYATILGKDSLEVIRKLFEKHLLNGIKNMGSFLKNIPKIPDSEENSHILFGAYWIRRGPLEVNDAPKYVLTPSVDMNLSRLARAVMSSKFPVLIQGPTSAGKTSMVEYLATRTGHRFIRVNNHEHTDLQEYIGTYVSNSEGKLVFREGVLVEALRKGHWIVLDELNLAPSDVLESLNRLLDDNRELLIPETQEVVRPHPGFMLFATQNPPGLYGGRKQLSRAFRSRFIELHFDDIPEPELSIILEKRCRLPPSYSAKIVATYKGLQNARQRSRIFEGKHAFATLRDLFRWGNRPAENAQELAEHGFMVLAEKSRRDDEKDVVRDVLEQTFRLKIDPTALYDREWRLFMGNVTANSDFVKDIVWTNAMKRLFVLVLKCITNTEPILLVGETGCGKTTVCQILTTLMGVNLQIVNAHAGSETSDFIGSMRPVRGRDRTVAETLEAITALWEKIAAHTEEESDFMSSTNINSLFTEYNGNLQVMIDLVKSRINQLDPQDSWNAQLQTIESLFIQSKKMFEWSDGPLVNAMRVGEAFLLDEISLADDSVLERLNSVLESERLLVLAERGAVNADGEDSNDPTHSHIEEIRGHQNFSFMATMNPGGDYGKKELSPALRNRFTELWVPSIGDKEDLKMIINQRLGSLASHSEQIDVISELLLNFLDWFAGKLGMVRTSIVSLRDIMAWVAFITTMVKQSDPTEASSILLLGKSIFHGGCMVLLDGIGVNPLFGSMLGSAAAATFRKDCSQRLAEDIYAQFLSQESITLDQFLIEISFFVDKVHIVRENDMFGIPPFLVKCGPEARKDIKFALQAPTTSINALRVLRALRLSKPVLLEGSPGVGKSSLISSLATTCGYSLCRINLSEQTDLMDLFGSDLPVEGGKGGEFAWRDGPFLSAMKTGQWVLLDELNLATQQVLEGLNACLDHRASVYIPELNRSFDCHKDFRVFAAQNPQNQGGGRKGLPKSFVNRFTQVYIEALTGEDMEFIIMNLHPEVEPSVVKQMIGFNQAMHHETMVQHSFGSRGSPWEFNLRDTLRWIELVESGQSVLNPQLFLNMMYCQRMRTDVDEAAVVKLFGTFFDAQEMPKCSLDVTPSLIRVGSSTLKRVGRRHPQSRGYVTGDKLEILSSQLPVLESLVKCVEMSWMAILCGSSSSGKTSMVRLLAKLAGQQLDEFSMNSGIDAVELLGGFEQVDLNRREQSIVRLLEHSLDCVFRYVGTSQLMVEAEFFNRVFGLQTQLRDLCQSNNALSVEVTKAVLNRLEKIIEMFGESLETFLVKAGCKLPFEILEMCDQLQRLRESGVHGQFEWIDGTLIKALEEGRWILIDNANMCPASVLDRLNHLLEPNGVLIVNERGLVNGQIKVIQPHPNFRMFMTMDPHLGEISRAMRNRGVELFIRPPENDDASTLVSSLLLQDIVKLLNTNGLPGAELPKSLLKLHKSLASLFRRLHISFDDSNTMLIKFARLTVERLERGVSWANAAKQSIMDVYVDLSAIESLPEDVASPLLEAVSDVINYTPHQTSQNVDIATGSWPVRVSGRFVVEESILSRTSLEASLILKLSTAESQVDLNVTSNISTELQDTLITPMPKVASLLRSSCMQFVQQSLVPVSSELKSKFLQHILQKYATHISTEQLQIAIKLLESEKYMEPLEAKSLKYGILLRLKEFELIESIICSNSVSSILSQSKLFFDGQTSEHNLAHPVFKYLYPFIRNLRECMSSIVSESLLESYDDLQQVLYSAEYLLRLLDSESLNPTDLVFAFQSTLLALKKSSFITAELSRPSFAATEKLLDSVEGCYSTLDIRAFESLSALWRNSSIKTLRNSDLIHLELEFTSLSSRVSLQGKNVKDAVAHPLMLIDSKIKHSILEAVSTLYYLDESSSSETSDMQKMICLLPTEIAAQFDELELKAATIAKFFEVDVPLQESFVSLESLGSRGVAFGLMPITEIKSLRSQALILMRLTELVLNSVSMAQKKTFVLGLVSEIRDLIKYEIEETLNMSQNLQPLQRIVWMLNSDWIDNVSDEQFIPQIKDVLFEAAYRWHQRLWQNSCTVLLASENYKRDILICHGNVHETPKTDVNTINVNVLTGPEILRQSMNTKMGMHLLGSMRDVPIYGFKSKVNQIQKLAKVLNEPLVPDYVYESLKGDIHMVFLLLDQIITGHEHYFVADTFNTLVASVSKLRSTLLTDPVAVSSNIQGILGLLKSIPEKQLKYLNSVFEMFSVISVSGLSVSSVGKIWVSISMAFLRSYLPSTPIDPALSAQTQLDILSSISERIKSDILVRLELDFVSQSDSQAAAHDTQLDSLRDIHISQRKIRSRMVYRPEQSQIGAIVNDLSHLGNNVLRDEIIALSLTDDVKQKIFLQESLQAFIQRMETKYPLYRDILQPVFLSVYQLRLGLSSLAADQDDYYEISVEVNRLMGSLLEFTGFLKSEDLTGHSFSAALKDISRISSKENEISTLISVIRRFCWGIEYQQHISRTDLEIIHDWFNELSEKWVETEALVSQHEREKDELYKFKERTHEVLTEAEIEEKDLLEIFPDFYDEFEGEAQNDDDPHIKKLPPLVSTTPTEPPKAPVRLDDSIAFEVREMHEHMFRATSSTLTHEQLRQSYQKVYMSTFEASAKVFDTTINPLDFKYEVTSRAGKIVVAQMRLDALTALDEEVKVSDNFDFYRDHNIAEAQRLQSMLKTLDEMVGRLLDEWPENSTLLHIRVMNNRLASFSITSPIMKLLTGVELLFQKCHEWETYASSAVSLKSHLEQMTNLIVRWRKLELQSWKNLLKNEDRLADTKSSKLWFHLFRSLIGPALTYANDDTRGEAAEADLVSIIDQLILSSSIGEFQGRLNLIISFHKHLAAIRKEARFTKSIDVMMNILWNIHRYYSQFSDYIKSHVEAQRKPIVKELDGYVRIATWKDVNVYALKESSKKSHYHLHKFVKKYREILSLPVKDVIVSHAQEVVLESGVVLSSKKKTVAHSLYSPTESSLISGSEVISNSVSQKDCAKYLARMRNLSRALISDTHNSETQEGVEDLVTTIIDRIQFFQTPPEVGAVVKGQRMIRKKALVDLLKYLEYLGLSPNTSVRHSNNQNPTYLYSRAKLDMTNSLVDSLRLEGMDTSMNATSSTLYKQSDNYFFKILTRMGSVRTSAITYNKDLSDREMSKSVSFLEDLLHMIIDERNILSIAVASISAPAIESARRCYVQLQGADKGRFSPLKADYSVTESVIESHKRALDETDAFITQALIVMDCIGKATSLPQEAMTSVRAVQTSMERSRSEVNRIFSTYCARAAGSMVPFLVTTEIQTALAAASECLSQALSDIQTIALTYPSISWLFENICSRVSLAIHSLSDSKLAMHEEKVSSDVADIASKCDSLVDSILVAFQDLRPKECTADAKNPNDPTTLENTPEIDEFGLEKGNIRNSHSTFCKTFQTDNPRLSNLLVSIESILHDITLVSESNLEACSRLLGHVYPLLQQYLLMYQFKIYEFIGFHKSICKLTYVLSNSFAILFKKGFCIPKEEDDQEDNNQEEEAGTGMGIGEGEGEKDVSNEIEDESQVEGLKNDSKEAPKPEKKMKEEKDGVEMEGDFDGVLEDVSDDGENDDEDDDKDEKELDEEQMGDLDRDLADVVDEKLWDGDEEKQDQDAKTERDSKAESKPGETDLVAKEEDSKGPKEPPQPQDKKDAKEDESKDEEGEDGEDGDEDEPDKMPEDDHINDMENQYEDNNGVKPTSSIEDDESQEKGDEEDNMDLPEDLNLDDEKDGGGKEDEGFDDMNLDKDDRPDSPINEDQDVDDMEEEQFPTEEADAQMDRLDENAEDEEMAEQEDVEPTAGDDPVPEQTPKENQEVLNTEPDEEKEGEEEEEDKPQTNARDKNLGNADTQTTKDKVVNAAAENDNDQKDNSNDANATADSGQDSQKKDGGRNDVANERESQDQNESEHQKNQDSDFNPHRSLGDATKKWINRFKNLFDKDTTQEEKPQPDAVQKDENEMEDGENQDFEFVENDESSFDAQVLHAANTEQMNQMDQKALAEEKKDDDLMDVDEEEAVEDQEEDETKNEAPNNSEKNEDDGKTENQGKVKNGPKLGQLSDKDENPGDKDDEAAEEEGDSKDTDAKMDDELDDDKKHVHDPSNEDAEDELELEPLDEAALQELRQQLQESTEEWRKTGRDLTEARTLWRAYSSLTRELSFALCESLRLILEPTLATKLKGDYRAGKRLNMRKVIAYIASQFKKDKIWLRRTRPSKRTYQIMISIDDSKSMAESKSIELAFESLSLISKALTQLEVGEISVVSFGEDVRLLHPFDKPFSDEAGAEVIHDFTFNQDGTHVRKMMETTTDILKTARQSSQGSAELWQLQIIISDGILEDHAAVRALVRQAANARIMVVFVILDKRGDRDSILRMTNVTYTSAGLQMSRYMDTFPFDFYVVLNRIEDLPEVLSDVLRQYFLFVSL</sequence>
<dbReference type="InterPro" id="IPR040848">
    <property type="entry name" value="AAA_lid_7"/>
</dbReference>
<feature type="compositionally biased region" description="Acidic residues" evidence="10">
    <location>
        <begin position="5154"/>
        <end position="5164"/>
    </location>
</feature>
<dbReference type="Pfam" id="PF17867">
    <property type="entry name" value="AAA_lid_7"/>
    <property type="match status" value="3"/>
</dbReference>
<proteinExistence type="inferred from homology"/>
<dbReference type="PIRSF" id="PIRSF010340">
    <property type="entry name" value="Midasin"/>
    <property type="match status" value="1"/>
</dbReference>
<keyword evidence="7 9" id="KW-0143">Chaperone</keyword>
<dbReference type="SMART" id="SM00382">
    <property type="entry name" value="AAA"/>
    <property type="match status" value="6"/>
</dbReference>
<feature type="compositionally biased region" description="Basic and acidic residues" evidence="10">
    <location>
        <begin position="5165"/>
        <end position="5187"/>
    </location>
</feature>
<feature type="compositionally biased region" description="Acidic residues" evidence="10">
    <location>
        <begin position="4747"/>
        <end position="4763"/>
    </location>
</feature>
<dbReference type="OrthoDB" id="5186at2759"/>
<dbReference type="GO" id="GO:0005730">
    <property type="term" value="C:nucleolus"/>
    <property type="evidence" value="ECO:0007669"/>
    <property type="project" value="UniProtKB-SubCell"/>
</dbReference>
<dbReference type="FunFam" id="3.40.50.300:FF:001384">
    <property type="entry name" value="Midasin"/>
    <property type="match status" value="1"/>
</dbReference>
<dbReference type="InterPro" id="IPR011704">
    <property type="entry name" value="ATPase_dyneun-rel_AAA"/>
</dbReference>
<dbReference type="InterPro" id="IPR002035">
    <property type="entry name" value="VWF_A"/>
</dbReference>
<feature type="region of interest" description="Disordered" evidence="10">
    <location>
        <begin position="3615"/>
        <end position="3643"/>
    </location>
</feature>
<dbReference type="PANTHER" id="PTHR48103:SF2">
    <property type="entry name" value="MIDASIN"/>
    <property type="match status" value="1"/>
</dbReference>
<feature type="compositionally biased region" description="Basic and acidic residues" evidence="10">
    <location>
        <begin position="4619"/>
        <end position="4640"/>
    </location>
</feature>
<evidence type="ECO:0000256" key="1">
    <source>
        <dbReference type="ARBA" id="ARBA00004604"/>
    </source>
</evidence>
<dbReference type="InterPro" id="IPR041190">
    <property type="entry name" value="Midasin_AAA_lid_5"/>
</dbReference>
<accession>A0A1Y2CXU5</accession>
<dbReference type="Pfam" id="PF07728">
    <property type="entry name" value="AAA_5"/>
    <property type="match status" value="8"/>
</dbReference>
<feature type="compositionally biased region" description="Acidic residues" evidence="10">
    <location>
        <begin position="4908"/>
        <end position="4921"/>
    </location>
</feature>
<organism evidence="12 13">
    <name type="scientific">Rhizoclosmatium globosum</name>
    <dbReference type="NCBI Taxonomy" id="329046"/>
    <lineage>
        <taxon>Eukaryota</taxon>
        <taxon>Fungi</taxon>
        <taxon>Fungi incertae sedis</taxon>
        <taxon>Chytridiomycota</taxon>
        <taxon>Chytridiomycota incertae sedis</taxon>
        <taxon>Chytridiomycetes</taxon>
        <taxon>Chytridiales</taxon>
        <taxon>Chytriomycetaceae</taxon>
        <taxon>Rhizoclosmatium</taxon>
    </lineage>
</organism>
<dbReference type="GO" id="GO:0016887">
    <property type="term" value="F:ATP hydrolysis activity"/>
    <property type="evidence" value="ECO:0007669"/>
    <property type="project" value="InterPro"/>
</dbReference>
<comment type="function">
    <text evidence="9">Nuclear chaperone required for maturation and nuclear export of pre-60S ribosome subunits.</text>
</comment>
<reference evidence="12 13" key="1">
    <citation type="submission" date="2016-07" db="EMBL/GenBank/DDBJ databases">
        <title>Pervasive Adenine N6-methylation of Active Genes in Fungi.</title>
        <authorList>
            <consortium name="DOE Joint Genome Institute"/>
            <person name="Mondo S.J."/>
            <person name="Dannebaum R.O."/>
            <person name="Kuo R.C."/>
            <person name="Labutti K."/>
            <person name="Haridas S."/>
            <person name="Kuo A."/>
            <person name="Salamov A."/>
            <person name="Ahrendt S.R."/>
            <person name="Lipzen A."/>
            <person name="Sullivan W."/>
            <person name="Andreopoulos W.B."/>
            <person name="Clum A."/>
            <person name="Lindquist E."/>
            <person name="Daum C."/>
            <person name="Ramamoorthy G.K."/>
            <person name="Gryganskyi A."/>
            <person name="Culley D."/>
            <person name="Magnuson J.K."/>
            <person name="James T.Y."/>
            <person name="O'Malley M.A."/>
            <person name="Stajich J.E."/>
            <person name="Spatafora J.W."/>
            <person name="Visel A."/>
            <person name="Grigoriev I.V."/>
        </authorList>
    </citation>
    <scope>NUCLEOTIDE SEQUENCE [LARGE SCALE GENOMIC DNA]</scope>
    <source>
        <strain evidence="12 13">JEL800</strain>
    </source>
</reference>
<dbReference type="PANTHER" id="PTHR48103">
    <property type="entry name" value="MIDASIN-RELATED"/>
    <property type="match status" value="1"/>
</dbReference>
<dbReference type="Pfam" id="PF21108">
    <property type="entry name" value="MDN1_4th"/>
    <property type="match status" value="1"/>
</dbReference>
<dbReference type="PROSITE" id="PS00675">
    <property type="entry name" value="SIGMA54_INTERACT_1"/>
    <property type="match status" value="1"/>
</dbReference>
<dbReference type="InterPro" id="IPR048617">
    <property type="entry name" value="MDN1_AAA_lid_4"/>
</dbReference>
<feature type="compositionally biased region" description="Basic and acidic residues" evidence="10">
    <location>
        <begin position="4678"/>
        <end position="4693"/>
    </location>
</feature>
<keyword evidence="5 9" id="KW-0547">Nucleotide-binding</keyword>
<dbReference type="FunFam" id="3.40.50.300:FF:000582">
    <property type="entry name" value="Midasin"/>
    <property type="match status" value="1"/>
</dbReference>
<evidence type="ECO:0000256" key="3">
    <source>
        <dbReference type="ARBA" id="ARBA00007188"/>
    </source>
</evidence>
<gene>
    <name evidence="12" type="ORF">BCR33DRAFT_693876</name>
</gene>
<feature type="compositionally biased region" description="Acidic residues" evidence="10">
    <location>
        <begin position="4791"/>
        <end position="4818"/>
    </location>
</feature>
<feature type="compositionally biased region" description="Polar residues" evidence="10">
    <location>
        <begin position="4960"/>
        <end position="4971"/>
    </location>
</feature>
<evidence type="ECO:0000313" key="12">
    <source>
        <dbReference type="EMBL" id="ORY51848.1"/>
    </source>
</evidence>
<dbReference type="GO" id="GO:0030687">
    <property type="term" value="C:preribosome, large subunit precursor"/>
    <property type="evidence" value="ECO:0007669"/>
    <property type="project" value="TreeGrafter"/>
</dbReference>
<dbReference type="GO" id="GO:0000055">
    <property type="term" value="P:ribosomal large subunit export from nucleus"/>
    <property type="evidence" value="ECO:0007669"/>
    <property type="project" value="TreeGrafter"/>
</dbReference>
<dbReference type="InterPro" id="IPR036465">
    <property type="entry name" value="vWFA_dom_sf"/>
</dbReference>
<dbReference type="Pfam" id="PF17865">
    <property type="entry name" value="AAA_lid_5"/>
    <property type="match status" value="1"/>
</dbReference>
<feature type="compositionally biased region" description="Basic and acidic residues" evidence="10">
    <location>
        <begin position="4700"/>
        <end position="4746"/>
    </location>
</feature>
<dbReference type="CDD" id="cd00009">
    <property type="entry name" value="AAA"/>
    <property type="match status" value="2"/>
</dbReference>
<dbReference type="SUPFAM" id="SSF52540">
    <property type="entry name" value="P-loop containing nucleoside triphosphate hydrolases"/>
    <property type="match status" value="6"/>
</dbReference>
<evidence type="ECO:0000256" key="7">
    <source>
        <dbReference type="ARBA" id="ARBA00023186"/>
    </source>
</evidence>
<dbReference type="EMBL" id="MCGO01000004">
    <property type="protein sequence ID" value="ORY51848.1"/>
    <property type="molecule type" value="Genomic_DNA"/>
</dbReference>
<dbReference type="STRING" id="329046.A0A1Y2CXU5"/>
<feature type="region of interest" description="Disordered" evidence="10">
    <location>
        <begin position="4578"/>
        <end position="5195"/>
    </location>
</feature>
<feature type="compositionally biased region" description="Acidic residues" evidence="10">
    <location>
        <begin position="4578"/>
        <end position="4591"/>
    </location>
</feature>
<dbReference type="Gene3D" id="3.40.50.410">
    <property type="entry name" value="von Willebrand factor, type A domain"/>
    <property type="match status" value="1"/>
</dbReference>
<dbReference type="GO" id="GO:0000027">
    <property type="term" value="P:ribosomal large subunit assembly"/>
    <property type="evidence" value="ECO:0007669"/>
    <property type="project" value="InterPro"/>
</dbReference>
<dbReference type="FunFam" id="3.40.50.300:FF:001368">
    <property type="entry name" value="Midasin"/>
    <property type="match status" value="1"/>
</dbReference>
<dbReference type="PROSITE" id="PS50234">
    <property type="entry name" value="VWFA"/>
    <property type="match status" value="1"/>
</dbReference>
<evidence type="ECO:0000313" key="13">
    <source>
        <dbReference type="Proteomes" id="UP000193642"/>
    </source>
</evidence>
<feature type="domain" description="VWFA" evidence="11">
    <location>
        <begin position="5304"/>
        <end position="5496"/>
    </location>
</feature>
<comment type="caution">
    <text evidence="12">The sequence shown here is derived from an EMBL/GenBank/DDBJ whole genome shotgun (WGS) entry which is preliminary data.</text>
</comment>
<dbReference type="FunFam" id="3.40.50.300:FF:000142">
    <property type="entry name" value="Midasin"/>
    <property type="match status" value="1"/>
</dbReference>
<protein>
    <recommendedName>
        <fullName evidence="4 9">Midasin</fullName>
    </recommendedName>
</protein>
<evidence type="ECO:0000256" key="8">
    <source>
        <dbReference type="ARBA" id="ARBA00023242"/>
    </source>
</evidence>
<name>A0A1Y2CXU5_9FUNG</name>
<keyword evidence="8 9" id="KW-0539">Nucleus</keyword>
<evidence type="ECO:0000256" key="6">
    <source>
        <dbReference type="ARBA" id="ARBA00022840"/>
    </source>
</evidence>
<evidence type="ECO:0000256" key="10">
    <source>
        <dbReference type="SAM" id="MobiDB-lite"/>
    </source>
</evidence>
<evidence type="ECO:0000256" key="9">
    <source>
        <dbReference type="PIRNR" id="PIRNR010340"/>
    </source>
</evidence>
<dbReference type="SUPFAM" id="SSF53300">
    <property type="entry name" value="vWA-like"/>
    <property type="match status" value="1"/>
</dbReference>
<dbReference type="InterPro" id="IPR003593">
    <property type="entry name" value="AAA+_ATPase"/>
</dbReference>